<evidence type="ECO:0000313" key="3">
    <source>
        <dbReference type="EMBL" id="PIT95488.1"/>
    </source>
</evidence>
<comment type="similarity">
    <text evidence="2">Belongs to the gluconeogenesis factor family.</text>
</comment>
<dbReference type="GO" id="GO:0008360">
    <property type="term" value="P:regulation of cell shape"/>
    <property type="evidence" value="ECO:0007669"/>
    <property type="project" value="UniProtKB-UniRule"/>
</dbReference>
<dbReference type="SUPFAM" id="SSF142338">
    <property type="entry name" value="CofD-like"/>
    <property type="match status" value="1"/>
</dbReference>
<dbReference type="HAMAP" id="MF_00973">
    <property type="entry name" value="Gluconeogen_factor"/>
    <property type="match status" value="1"/>
</dbReference>
<dbReference type="InterPro" id="IPR002882">
    <property type="entry name" value="CofD"/>
</dbReference>
<dbReference type="Pfam" id="PF01933">
    <property type="entry name" value="CofD"/>
    <property type="match status" value="1"/>
</dbReference>
<dbReference type="CDD" id="cd07187">
    <property type="entry name" value="YvcK_like"/>
    <property type="match status" value="1"/>
</dbReference>
<proteinExistence type="inferred from homology"/>
<dbReference type="NCBIfam" id="TIGR01826">
    <property type="entry name" value="CofD_related"/>
    <property type="match status" value="1"/>
</dbReference>
<dbReference type="PANTHER" id="PTHR30135:SF3">
    <property type="entry name" value="GLUCONEOGENESIS FACTOR-RELATED"/>
    <property type="match status" value="1"/>
</dbReference>
<dbReference type="EMBL" id="PFAO01000022">
    <property type="protein sequence ID" value="PIT95488.1"/>
    <property type="molecule type" value="Genomic_DNA"/>
</dbReference>
<keyword evidence="1 2" id="KW-0963">Cytoplasm</keyword>
<dbReference type="InterPro" id="IPR010119">
    <property type="entry name" value="Gluconeogen_factor"/>
</dbReference>
<dbReference type="PANTHER" id="PTHR30135">
    <property type="entry name" value="UNCHARACTERIZED PROTEIN YVCK-RELATED"/>
    <property type="match status" value="1"/>
</dbReference>
<evidence type="ECO:0000256" key="2">
    <source>
        <dbReference type="HAMAP-Rule" id="MF_00973"/>
    </source>
</evidence>
<dbReference type="GO" id="GO:0005737">
    <property type="term" value="C:cytoplasm"/>
    <property type="evidence" value="ECO:0007669"/>
    <property type="project" value="UniProtKB-SubCell"/>
</dbReference>
<accession>A0A2M6WRR6</accession>
<protein>
    <recommendedName>
        <fullName evidence="2">Putative gluconeogenesis factor</fullName>
    </recommendedName>
</protein>
<comment type="subcellular location">
    <subcellularLocation>
        <location evidence="2">Cytoplasm</location>
    </subcellularLocation>
</comment>
<dbReference type="AlphaFoldDB" id="A0A2M6WRR6"/>
<dbReference type="Proteomes" id="UP000228964">
    <property type="component" value="Unassembled WGS sequence"/>
</dbReference>
<comment type="function">
    <text evidence="2">Required for morphogenesis under gluconeogenic growth conditions.</text>
</comment>
<reference evidence="4" key="1">
    <citation type="submission" date="2017-09" db="EMBL/GenBank/DDBJ databases">
        <title>Depth-based differentiation of microbial function through sediment-hosted aquifers and enrichment of novel symbionts in the deep terrestrial subsurface.</title>
        <authorList>
            <person name="Probst A.J."/>
            <person name="Ladd B."/>
            <person name="Jarett J.K."/>
            <person name="Geller-Mcgrath D.E."/>
            <person name="Sieber C.M.K."/>
            <person name="Emerson J.B."/>
            <person name="Anantharaman K."/>
            <person name="Thomas B.C."/>
            <person name="Malmstrom R."/>
            <person name="Stieglmeier M."/>
            <person name="Klingl A."/>
            <person name="Woyke T."/>
            <person name="Ryan C.M."/>
            <person name="Banfield J.F."/>
        </authorList>
    </citation>
    <scope>NUCLEOTIDE SEQUENCE [LARGE SCALE GENOMIC DNA]</scope>
</reference>
<comment type="caution">
    <text evidence="3">The sequence shown here is derived from an EMBL/GenBank/DDBJ whole genome shotgun (WGS) entry which is preliminary data.</text>
</comment>
<evidence type="ECO:0000256" key="1">
    <source>
        <dbReference type="ARBA" id="ARBA00022490"/>
    </source>
</evidence>
<name>A0A2M6WRR6_9BACT</name>
<evidence type="ECO:0000313" key="4">
    <source>
        <dbReference type="Proteomes" id="UP000228964"/>
    </source>
</evidence>
<dbReference type="Gene3D" id="3.40.50.10680">
    <property type="entry name" value="CofD-like domains"/>
    <property type="match status" value="1"/>
</dbReference>
<dbReference type="InterPro" id="IPR038136">
    <property type="entry name" value="CofD-like_dom_sf"/>
</dbReference>
<dbReference type="GO" id="GO:0043743">
    <property type="term" value="F:LPPG:FO 2-phospho-L-lactate transferase activity"/>
    <property type="evidence" value="ECO:0007669"/>
    <property type="project" value="InterPro"/>
</dbReference>
<gene>
    <name evidence="3" type="ORF">COT96_00955</name>
</gene>
<organism evidence="3 4">
    <name type="scientific">Candidatus Falkowbacteria bacterium CG10_big_fil_rev_8_21_14_0_10_38_22</name>
    <dbReference type="NCBI Taxonomy" id="1974564"/>
    <lineage>
        <taxon>Bacteria</taxon>
        <taxon>Candidatus Falkowiibacteriota</taxon>
    </lineage>
</organism>
<sequence length="326" mass="36147">MKKQKIVTIGGGSGSFMVLSGLKKLPVELTAIVSMADDGGSSGVLRDELGVLPPGDVRQCLVALSKSSLTLRKLFNYRYSGGSFKGHTFGNIFLSTLEKVSGSLDQSIEEASRILRISGRVLPVTLKNARLIAVLKNGKKIIGENKIYGNTVDLINVKRFYLTPAVPLNPEIKGVIKQADKIIICPGDLSSSIIPNFLAKGMRQALVKSKAKIIYVCNLMNKQDHTDNFTLVDYVKAIEQYAGRATIGYVIYNKERPNRELLKKYFRRKETLVALGDLKQLPRVKIFYYNLLSHKVYRASKGDALGGLRSLIRHNSKKLAEVIYKI</sequence>